<feature type="signal peptide" evidence="1">
    <location>
        <begin position="1"/>
        <end position="17"/>
    </location>
</feature>
<sequence>MKKLLLLLLLGSTYVYGQRGFTIEETVYGPGKFAPKTLTAPKWVNNSNAFSSLDSTFQNLIVRDAKDSWKAKEISNVTELKGL</sequence>
<dbReference type="EMBL" id="JBHTKY010000009">
    <property type="protein sequence ID" value="MFD1165572.1"/>
    <property type="molecule type" value="Genomic_DNA"/>
</dbReference>
<keyword evidence="3" id="KW-1185">Reference proteome</keyword>
<comment type="caution">
    <text evidence="2">The sequence shown here is derived from an EMBL/GenBank/DDBJ whole genome shotgun (WGS) entry which is preliminary data.</text>
</comment>
<evidence type="ECO:0000313" key="3">
    <source>
        <dbReference type="Proteomes" id="UP001597205"/>
    </source>
</evidence>
<evidence type="ECO:0000256" key="1">
    <source>
        <dbReference type="SAM" id="SignalP"/>
    </source>
</evidence>
<organism evidence="2 3">
    <name type="scientific">Sphingobacterium daejeonense</name>
    <dbReference type="NCBI Taxonomy" id="371142"/>
    <lineage>
        <taxon>Bacteria</taxon>
        <taxon>Pseudomonadati</taxon>
        <taxon>Bacteroidota</taxon>
        <taxon>Sphingobacteriia</taxon>
        <taxon>Sphingobacteriales</taxon>
        <taxon>Sphingobacteriaceae</taxon>
        <taxon>Sphingobacterium</taxon>
    </lineage>
</organism>
<feature type="chain" id="PRO_5047265935" evidence="1">
    <location>
        <begin position="18"/>
        <end position="83"/>
    </location>
</feature>
<gene>
    <name evidence="2" type="ORF">ACFQ2C_08155</name>
</gene>
<protein>
    <submittedName>
        <fullName evidence="2">Uncharacterized protein</fullName>
    </submittedName>
</protein>
<evidence type="ECO:0000313" key="2">
    <source>
        <dbReference type="EMBL" id="MFD1165572.1"/>
    </source>
</evidence>
<dbReference type="Proteomes" id="UP001597205">
    <property type="component" value="Unassembled WGS sequence"/>
</dbReference>
<keyword evidence="1" id="KW-0732">Signal</keyword>
<name>A0ABW3RKV1_9SPHI</name>
<proteinExistence type="predicted"/>
<accession>A0ABW3RKV1</accession>
<dbReference type="RefSeq" id="WP_380895697.1">
    <property type="nucleotide sequence ID" value="NZ_JBHTKY010000009.1"/>
</dbReference>
<reference evidence="3" key="1">
    <citation type="journal article" date="2019" name="Int. J. Syst. Evol. Microbiol.">
        <title>The Global Catalogue of Microorganisms (GCM) 10K type strain sequencing project: providing services to taxonomists for standard genome sequencing and annotation.</title>
        <authorList>
            <consortium name="The Broad Institute Genomics Platform"/>
            <consortium name="The Broad Institute Genome Sequencing Center for Infectious Disease"/>
            <person name="Wu L."/>
            <person name="Ma J."/>
        </authorList>
    </citation>
    <scope>NUCLEOTIDE SEQUENCE [LARGE SCALE GENOMIC DNA]</scope>
    <source>
        <strain evidence="3">CCUG 52468</strain>
    </source>
</reference>